<comment type="caution">
    <text evidence="1">The sequence shown here is derived from an EMBL/GenBank/DDBJ whole genome shotgun (WGS) entry which is preliminary data.</text>
</comment>
<dbReference type="RefSeq" id="XP_041220499.1">
    <property type="nucleotide sequence ID" value="XM_041372853.1"/>
</dbReference>
<protein>
    <submittedName>
        <fullName evidence="1">Uncharacterized protein</fullName>
    </submittedName>
</protein>
<evidence type="ECO:0000313" key="2">
    <source>
        <dbReference type="Proteomes" id="UP001195769"/>
    </source>
</evidence>
<organism evidence="1 2">
    <name type="scientific">Suillus fuscotomentosus</name>
    <dbReference type="NCBI Taxonomy" id="1912939"/>
    <lineage>
        <taxon>Eukaryota</taxon>
        <taxon>Fungi</taxon>
        <taxon>Dikarya</taxon>
        <taxon>Basidiomycota</taxon>
        <taxon>Agaricomycotina</taxon>
        <taxon>Agaricomycetes</taxon>
        <taxon>Agaricomycetidae</taxon>
        <taxon>Boletales</taxon>
        <taxon>Suillineae</taxon>
        <taxon>Suillaceae</taxon>
        <taxon>Suillus</taxon>
    </lineage>
</organism>
<gene>
    <name evidence="1" type="ORF">F5891DRAFT_700163</name>
</gene>
<dbReference type="Proteomes" id="UP001195769">
    <property type="component" value="Unassembled WGS sequence"/>
</dbReference>
<accession>A0AAD4DVJ9</accession>
<reference evidence="1" key="1">
    <citation type="journal article" date="2020" name="New Phytol.">
        <title>Comparative genomics reveals dynamic genome evolution in host specialist ectomycorrhizal fungi.</title>
        <authorList>
            <person name="Lofgren L.A."/>
            <person name="Nguyen N.H."/>
            <person name="Vilgalys R."/>
            <person name="Ruytinx J."/>
            <person name="Liao H.L."/>
            <person name="Branco S."/>
            <person name="Kuo A."/>
            <person name="LaButti K."/>
            <person name="Lipzen A."/>
            <person name="Andreopoulos W."/>
            <person name="Pangilinan J."/>
            <person name="Riley R."/>
            <person name="Hundley H."/>
            <person name="Na H."/>
            <person name="Barry K."/>
            <person name="Grigoriev I.V."/>
            <person name="Stajich J.E."/>
            <person name="Kennedy P.G."/>
        </authorList>
    </citation>
    <scope>NUCLEOTIDE SEQUENCE</scope>
    <source>
        <strain evidence="1">FC203</strain>
    </source>
</reference>
<sequence length="181" mass="20341">MIFPDPSSIPDVLRYLFYLKSLPPADTLFNSRHLNSRLSEELTSTALPMIVRKAGILSGIYAEPLSTLYWAKRYTRYAYSMLVFSVHASQTRSGTNTTHLLTRAFPSTLLSRSPTLQTTSSTYPFMLPGVDVLSHSRGQPVSCCTSYPEVRKKGMSRLLFLSSRIPRRLLAKKCSIPTQSE</sequence>
<evidence type="ECO:0000313" key="1">
    <source>
        <dbReference type="EMBL" id="KAG1894923.1"/>
    </source>
</evidence>
<keyword evidence="2" id="KW-1185">Reference proteome</keyword>
<dbReference type="GeneID" id="64667151"/>
<dbReference type="EMBL" id="JABBWK010000073">
    <property type="protein sequence ID" value="KAG1894923.1"/>
    <property type="molecule type" value="Genomic_DNA"/>
</dbReference>
<name>A0AAD4DVJ9_9AGAM</name>
<dbReference type="AlphaFoldDB" id="A0AAD4DVJ9"/>
<proteinExistence type="predicted"/>